<dbReference type="Gene3D" id="3.90.550.10">
    <property type="entry name" value="Spore Coat Polysaccharide Biosynthesis Protein SpsA, Chain A"/>
    <property type="match status" value="1"/>
</dbReference>
<dbReference type="InterPro" id="IPR006375">
    <property type="entry name" value="Man1P_GuaTrfase/Man6P_Isoase"/>
</dbReference>
<dbReference type="RefSeq" id="WP_131001647.1">
    <property type="nucleotide sequence ID" value="NZ_JBHSZR010000005.1"/>
</dbReference>
<dbReference type="EC" id="2.7.7.13" evidence="2"/>
<keyword evidence="3 12" id="KW-0808">Transferase</keyword>
<dbReference type="InterPro" id="IPR014710">
    <property type="entry name" value="RmlC-like_jellyroll"/>
</dbReference>
<dbReference type="Gene3D" id="2.60.120.10">
    <property type="entry name" value="Jelly Rolls"/>
    <property type="match status" value="1"/>
</dbReference>
<evidence type="ECO:0000256" key="7">
    <source>
        <dbReference type="ARBA" id="ARBA00047343"/>
    </source>
</evidence>
<dbReference type="PANTHER" id="PTHR46390:SF1">
    <property type="entry name" value="MANNOSE-1-PHOSPHATE GUANYLYLTRANSFERASE"/>
    <property type="match status" value="1"/>
</dbReference>
<accession>A0A4Q9GIW4</accession>
<dbReference type="InterPro" id="IPR054566">
    <property type="entry name" value="ManC/GMP-like_b-helix"/>
</dbReference>
<dbReference type="GO" id="GO:0004475">
    <property type="term" value="F:mannose-1-phosphate guanylyltransferase (GTP) activity"/>
    <property type="evidence" value="ECO:0007669"/>
    <property type="project" value="UniProtKB-EC"/>
</dbReference>
<dbReference type="CDD" id="cd02509">
    <property type="entry name" value="GDP-M1P_Guanylyltransferase"/>
    <property type="match status" value="1"/>
</dbReference>
<dbReference type="GO" id="GO:0009298">
    <property type="term" value="P:GDP-mannose biosynthetic process"/>
    <property type="evidence" value="ECO:0007669"/>
    <property type="project" value="TreeGrafter"/>
</dbReference>
<comment type="catalytic activity">
    <reaction evidence="7">
        <text>alpha-D-mannose 1-phosphate + GTP + H(+) = GDP-alpha-D-mannose + diphosphate</text>
        <dbReference type="Rhea" id="RHEA:15229"/>
        <dbReference type="ChEBI" id="CHEBI:15378"/>
        <dbReference type="ChEBI" id="CHEBI:33019"/>
        <dbReference type="ChEBI" id="CHEBI:37565"/>
        <dbReference type="ChEBI" id="CHEBI:57527"/>
        <dbReference type="ChEBI" id="CHEBI:58409"/>
        <dbReference type="EC" id="2.7.7.13"/>
    </reaction>
</comment>
<dbReference type="InterPro" id="IPR001538">
    <property type="entry name" value="Man6P_isomerase-2_C"/>
</dbReference>
<evidence type="ECO:0000313" key="13">
    <source>
        <dbReference type="Proteomes" id="UP000291613"/>
    </source>
</evidence>
<evidence type="ECO:0000256" key="1">
    <source>
        <dbReference type="ARBA" id="ARBA00006115"/>
    </source>
</evidence>
<gene>
    <name evidence="12" type="ORF">EYR15_04105</name>
</gene>
<evidence type="ECO:0000256" key="3">
    <source>
        <dbReference type="ARBA" id="ARBA00022679"/>
    </source>
</evidence>
<dbReference type="SUPFAM" id="SSF53448">
    <property type="entry name" value="Nucleotide-diphospho-sugar transferases"/>
    <property type="match status" value="1"/>
</dbReference>
<comment type="caution">
    <text evidence="12">The sequence shown here is derived from an EMBL/GenBank/DDBJ whole genome shotgun (WGS) entry which is preliminary data.</text>
</comment>
<proteinExistence type="inferred from homology"/>
<keyword evidence="6" id="KW-0342">GTP-binding</keyword>
<evidence type="ECO:0000259" key="10">
    <source>
        <dbReference type="Pfam" id="PF01050"/>
    </source>
</evidence>
<dbReference type="InterPro" id="IPR005835">
    <property type="entry name" value="NTP_transferase_dom"/>
</dbReference>
<organism evidence="12 13">
    <name type="scientific">Hansschlegelia quercus</name>
    <dbReference type="NCBI Taxonomy" id="2528245"/>
    <lineage>
        <taxon>Bacteria</taxon>
        <taxon>Pseudomonadati</taxon>
        <taxon>Pseudomonadota</taxon>
        <taxon>Alphaproteobacteria</taxon>
        <taxon>Hyphomicrobiales</taxon>
        <taxon>Methylopilaceae</taxon>
        <taxon>Hansschlegelia</taxon>
    </lineage>
</organism>
<dbReference type="GO" id="GO:0016853">
    <property type="term" value="F:isomerase activity"/>
    <property type="evidence" value="ECO:0007669"/>
    <property type="project" value="UniProtKB-KW"/>
</dbReference>
<name>A0A4Q9GIW4_9HYPH</name>
<dbReference type="OrthoDB" id="9806359at2"/>
<dbReference type="FunFam" id="2.60.120.10:FF:000032">
    <property type="entry name" value="Mannose-1-phosphate guanylyltransferase/mannose-6-phosphate isomerase"/>
    <property type="match status" value="1"/>
</dbReference>
<evidence type="ECO:0000259" key="9">
    <source>
        <dbReference type="Pfam" id="PF00483"/>
    </source>
</evidence>
<dbReference type="InterPro" id="IPR051161">
    <property type="entry name" value="Mannose-6P_isomerase_type2"/>
</dbReference>
<dbReference type="AlphaFoldDB" id="A0A4Q9GIW4"/>
<keyword evidence="5" id="KW-0547">Nucleotide-binding</keyword>
<evidence type="ECO:0000256" key="5">
    <source>
        <dbReference type="ARBA" id="ARBA00022741"/>
    </source>
</evidence>
<dbReference type="GO" id="GO:0000271">
    <property type="term" value="P:polysaccharide biosynthetic process"/>
    <property type="evidence" value="ECO:0007669"/>
    <property type="project" value="InterPro"/>
</dbReference>
<keyword evidence="4 12" id="KW-0548">Nucleotidyltransferase</keyword>
<evidence type="ECO:0000259" key="11">
    <source>
        <dbReference type="Pfam" id="PF22640"/>
    </source>
</evidence>
<dbReference type="Pfam" id="PF01050">
    <property type="entry name" value="MannoseP_isomer"/>
    <property type="match status" value="1"/>
</dbReference>
<evidence type="ECO:0000256" key="6">
    <source>
        <dbReference type="ARBA" id="ARBA00023134"/>
    </source>
</evidence>
<dbReference type="NCBIfam" id="TIGR01479">
    <property type="entry name" value="GMP_PMI"/>
    <property type="match status" value="1"/>
</dbReference>
<dbReference type="InterPro" id="IPR049577">
    <property type="entry name" value="GMPP_N"/>
</dbReference>
<dbReference type="Pfam" id="PF22640">
    <property type="entry name" value="ManC_GMP_beta-helix"/>
    <property type="match status" value="1"/>
</dbReference>
<dbReference type="Proteomes" id="UP000291613">
    <property type="component" value="Unassembled WGS sequence"/>
</dbReference>
<reference evidence="12 13" key="1">
    <citation type="submission" date="2019-02" db="EMBL/GenBank/DDBJ databases">
        <title>Hansschlegelia quercus sp. nov., a novel methylotrophic bacterium from buds of oak (Quercus robur L.).</title>
        <authorList>
            <person name="Agafonova N.V."/>
            <person name="Kaparullina E.N."/>
            <person name="Grouzdev D.S."/>
            <person name="Doronina N.V."/>
        </authorList>
    </citation>
    <scope>NUCLEOTIDE SEQUENCE [LARGE SCALE GENOMIC DNA]</scope>
    <source>
        <strain evidence="12 13">Dub</strain>
    </source>
</reference>
<feature type="domain" description="MannoseP isomerase/GMP-like beta-helix" evidence="11">
    <location>
        <begin position="298"/>
        <end position="351"/>
    </location>
</feature>
<keyword evidence="12" id="KW-0413">Isomerase</keyword>
<feature type="domain" description="Mannose-6-phosphate isomerase type II C-terminal" evidence="10">
    <location>
        <begin position="362"/>
        <end position="470"/>
    </location>
</feature>
<dbReference type="FunFam" id="3.90.550.10:FF:000046">
    <property type="entry name" value="Mannose-1-phosphate guanylyltransferase (GDP)"/>
    <property type="match status" value="1"/>
</dbReference>
<feature type="domain" description="Nucleotidyl transferase" evidence="9">
    <location>
        <begin position="8"/>
        <end position="291"/>
    </location>
</feature>
<dbReference type="EMBL" id="SIUB01000002">
    <property type="protein sequence ID" value="TBN54052.1"/>
    <property type="molecule type" value="Genomic_DNA"/>
</dbReference>
<comment type="similarity">
    <text evidence="1 8">Belongs to the mannose-6-phosphate isomerase type 2 family.</text>
</comment>
<evidence type="ECO:0000313" key="12">
    <source>
        <dbReference type="EMBL" id="TBN54052.1"/>
    </source>
</evidence>
<dbReference type="GO" id="GO:0005525">
    <property type="term" value="F:GTP binding"/>
    <property type="evidence" value="ECO:0007669"/>
    <property type="project" value="UniProtKB-KW"/>
</dbReference>
<dbReference type="SUPFAM" id="SSF51182">
    <property type="entry name" value="RmlC-like cupins"/>
    <property type="match status" value="1"/>
</dbReference>
<sequence>MSKSAIYPVLLSGGAGSRLWPLSREAFPKQLLALNGPKTLLQQAAGRTNDATRFGPLTVIANVEHRFVIAEQLRALKVENAKIVLESEGRNTAFAAAVAALLTSRSDPDALILVMPADHIIGDTTAFLKAVEAGAEAARSGRLVLFGVQPTEAATGYGYIKRGEAYRDFAGVSGVAQFVEKPSQSLADQYLASNDYAWNSGIFLLHCATFLAELQTFAPDVLNAASTAVGDAVEDMDFLRLSPEALASSPSISIDHAVMEKTALACVVAAEFPWTDVGSWSALWSLGDKDETGNVLVGEAFALESSNSYLRSEGPAIAAYGVEDLIIVATPDAVLVTPKKHDQHVKSLVDLLRNEEISSATQTPRMYRPWGFYESIQNGDRFQVKRITVNPGGKLSLQKHFHRAEHWVVVNGTALVTRDGEEILLRENESIFLPLGCVHRLANPGKVPLNLIEVQSGPYLGEDDIVRIEDIYARV</sequence>
<dbReference type="InterPro" id="IPR011051">
    <property type="entry name" value="RmlC_Cupin_sf"/>
</dbReference>
<evidence type="ECO:0000256" key="4">
    <source>
        <dbReference type="ARBA" id="ARBA00022695"/>
    </source>
</evidence>
<evidence type="ECO:0000256" key="8">
    <source>
        <dbReference type="RuleBase" id="RU004190"/>
    </source>
</evidence>
<dbReference type="InterPro" id="IPR029044">
    <property type="entry name" value="Nucleotide-diphossugar_trans"/>
</dbReference>
<keyword evidence="13" id="KW-1185">Reference proteome</keyword>
<protein>
    <recommendedName>
        <fullName evidence="2">mannose-1-phosphate guanylyltransferase</fullName>
        <ecNumber evidence="2">2.7.7.13</ecNumber>
    </recommendedName>
</protein>
<dbReference type="CDD" id="cd02213">
    <property type="entry name" value="cupin_PMI_typeII_C"/>
    <property type="match status" value="1"/>
</dbReference>
<dbReference type="Pfam" id="PF00483">
    <property type="entry name" value="NTP_transferase"/>
    <property type="match status" value="1"/>
</dbReference>
<dbReference type="PANTHER" id="PTHR46390">
    <property type="entry name" value="MANNOSE-1-PHOSPHATE GUANYLYLTRANSFERASE"/>
    <property type="match status" value="1"/>
</dbReference>
<evidence type="ECO:0000256" key="2">
    <source>
        <dbReference type="ARBA" id="ARBA00012387"/>
    </source>
</evidence>